<dbReference type="Proteomes" id="UP000546701">
    <property type="component" value="Unassembled WGS sequence"/>
</dbReference>
<evidence type="ECO:0000256" key="3">
    <source>
        <dbReference type="ARBA" id="ARBA00022603"/>
    </source>
</evidence>
<dbReference type="OrthoDB" id="7806498at2"/>
<evidence type="ECO:0000256" key="5">
    <source>
        <dbReference type="ARBA" id="ARBA00022691"/>
    </source>
</evidence>
<dbReference type="SUPFAM" id="SSF53335">
    <property type="entry name" value="S-adenosyl-L-methionine-dependent methyltransferases"/>
    <property type="match status" value="1"/>
</dbReference>
<dbReference type="GO" id="GO:0009007">
    <property type="term" value="F:site-specific DNA-methyltransferase (adenine-specific) activity"/>
    <property type="evidence" value="ECO:0007669"/>
    <property type="project" value="UniProtKB-EC"/>
</dbReference>
<dbReference type="GO" id="GO:0003677">
    <property type="term" value="F:DNA binding"/>
    <property type="evidence" value="ECO:0007669"/>
    <property type="project" value="InterPro"/>
</dbReference>
<evidence type="ECO:0000256" key="2">
    <source>
        <dbReference type="ARBA" id="ARBA00011900"/>
    </source>
</evidence>
<evidence type="ECO:0000256" key="4">
    <source>
        <dbReference type="ARBA" id="ARBA00022679"/>
    </source>
</evidence>
<reference evidence="8 9" key="1">
    <citation type="submission" date="2020-08" db="EMBL/GenBank/DDBJ databases">
        <title>Genomic Encyclopedia of Type Strains, Phase IV (KMG-IV): sequencing the most valuable type-strain genomes for metagenomic binning, comparative biology and taxonomic classification.</title>
        <authorList>
            <person name="Goeker M."/>
        </authorList>
    </citation>
    <scope>NUCLEOTIDE SEQUENCE [LARGE SCALE GENOMIC DNA]</scope>
    <source>
        <strain evidence="8 9">DSM 103336</strain>
    </source>
</reference>
<dbReference type="GO" id="GO:0032259">
    <property type="term" value="P:methylation"/>
    <property type="evidence" value="ECO:0007669"/>
    <property type="project" value="UniProtKB-KW"/>
</dbReference>
<evidence type="ECO:0000313" key="8">
    <source>
        <dbReference type="EMBL" id="MBB5730592.1"/>
    </source>
</evidence>
<dbReference type="GO" id="GO:0008170">
    <property type="term" value="F:N-methyltransferase activity"/>
    <property type="evidence" value="ECO:0007669"/>
    <property type="project" value="InterPro"/>
</dbReference>
<comment type="similarity">
    <text evidence="1">Belongs to the N(4)/N(6)-methyltransferase family.</text>
</comment>
<dbReference type="GO" id="GO:0005694">
    <property type="term" value="C:chromosome"/>
    <property type="evidence" value="ECO:0007669"/>
    <property type="project" value="TreeGrafter"/>
</dbReference>
<dbReference type="EC" id="2.1.1.72" evidence="2"/>
<dbReference type="InterPro" id="IPR036086">
    <property type="entry name" value="ParB/Sulfiredoxin_sf"/>
</dbReference>
<sequence>MPNLFKAKILELAVAQLVGRPGNARTHSKKQVRQIADSIRKFGFTNPVLIDRDRMIVAGHGRLEAAKLLGLDTVPTLCLAHLTPAEVRAYGVADNRLGELSGWDKDLLALEILSIEELDVDFDLTLTGFELEEIDSLRDMDGTHSPGLEAPSPAPAYDHPAVSRAGDVWLLGDHRLLCGDARDEASYATLLQGRKVDLVITDPPYNVKINGHVSGKGAVQHREFAMASGEMSKFAFQRFLLDAMGCMAKASRSGALHYLFIDWRHLADLLAAGEASYHKLVNIAVWAKSNGGMGTFYRSRHEMVAIFQHGRRAHINNIALGKHGRNRTNVWDYPGVNSFGASRDKELAMHPTVKPQLMIADAIRDASHAGDLVLDPFAGSGTTLLACVETGRCARIMELDPHYCDLIVRRGAELELTVTLETTGRSFDVVKASRTIVDPLEVAA</sequence>
<dbReference type="Gene3D" id="3.40.50.150">
    <property type="entry name" value="Vaccinia Virus protein VP39"/>
    <property type="match status" value="1"/>
</dbReference>
<dbReference type="CDD" id="cd16403">
    <property type="entry name" value="ParB_N_like_MT"/>
    <property type="match status" value="1"/>
</dbReference>
<dbReference type="InterPro" id="IPR015840">
    <property type="entry name" value="DNA_MeTrfase_ParB"/>
</dbReference>
<dbReference type="Pfam" id="PF01555">
    <property type="entry name" value="N6_N4_Mtase"/>
    <property type="match status" value="1"/>
</dbReference>
<dbReference type="Pfam" id="PF02195">
    <property type="entry name" value="ParB_N"/>
    <property type="match status" value="1"/>
</dbReference>
<dbReference type="InterPro" id="IPR002052">
    <property type="entry name" value="DNA_methylase_N6_adenine_CS"/>
</dbReference>
<evidence type="ECO:0000313" key="9">
    <source>
        <dbReference type="Proteomes" id="UP000546701"/>
    </source>
</evidence>
<dbReference type="SUPFAM" id="SSF110849">
    <property type="entry name" value="ParB/Sulfiredoxin"/>
    <property type="match status" value="1"/>
</dbReference>
<dbReference type="PRINTS" id="PR00506">
    <property type="entry name" value="D21N6MTFRASE"/>
</dbReference>
<dbReference type="PANTHER" id="PTHR33375:SF1">
    <property type="entry name" value="CHROMOSOME-PARTITIONING PROTEIN PARB-RELATED"/>
    <property type="match status" value="1"/>
</dbReference>
<dbReference type="InterPro" id="IPR003115">
    <property type="entry name" value="ParB_N"/>
</dbReference>
<protein>
    <recommendedName>
        <fullName evidence="2">site-specific DNA-methyltransferase (adenine-specific)</fullName>
        <ecNumber evidence="2">2.1.1.72</ecNumber>
    </recommendedName>
</protein>
<dbReference type="SMART" id="SM00470">
    <property type="entry name" value="ParB"/>
    <property type="match status" value="1"/>
</dbReference>
<dbReference type="InterPro" id="IPR002295">
    <property type="entry name" value="N4/N6-MTase_EcoPI_Mod-like"/>
</dbReference>
<keyword evidence="4" id="KW-0808">Transferase</keyword>
<proteinExistence type="inferred from homology"/>
<dbReference type="GO" id="GO:0007059">
    <property type="term" value="P:chromosome segregation"/>
    <property type="evidence" value="ECO:0007669"/>
    <property type="project" value="TreeGrafter"/>
</dbReference>
<keyword evidence="5" id="KW-0949">S-adenosyl-L-methionine</keyword>
<evidence type="ECO:0000256" key="6">
    <source>
        <dbReference type="ARBA" id="ARBA00047942"/>
    </source>
</evidence>
<dbReference type="InterPro" id="IPR029063">
    <property type="entry name" value="SAM-dependent_MTases_sf"/>
</dbReference>
<comment type="caution">
    <text evidence="8">The sequence shown here is derived from an EMBL/GenBank/DDBJ whole genome shotgun (WGS) entry which is preliminary data.</text>
</comment>
<name>A0A7W9F2J9_9SPHN</name>
<keyword evidence="3 8" id="KW-0489">Methyltransferase</keyword>
<dbReference type="InterPro" id="IPR050336">
    <property type="entry name" value="Chromosome_partition/occlusion"/>
</dbReference>
<dbReference type="EMBL" id="JACIJR010000007">
    <property type="protein sequence ID" value="MBB5730592.1"/>
    <property type="molecule type" value="Genomic_DNA"/>
</dbReference>
<evidence type="ECO:0000259" key="7">
    <source>
        <dbReference type="SMART" id="SM00470"/>
    </source>
</evidence>
<feature type="domain" description="ParB-like N-terminal" evidence="7">
    <location>
        <begin position="10"/>
        <end position="96"/>
    </location>
</feature>
<dbReference type="GO" id="GO:0045881">
    <property type="term" value="P:positive regulation of sporulation resulting in formation of a cellular spore"/>
    <property type="evidence" value="ECO:0007669"/>
    <property type="project" value="TreeGrafter"/>
</dbReference>
<gene>
    <name evidence="8" type="ORF">FHS99_003095</name>
</gene>
<dbReference type="AlphaFoldDB" id="A0A7W9F2J9"/>
<dbReference type="PIRSF" id="PIRSF036758">
    <property type="entry name" value="Aden_M_ParB"/>
    <property type="match status" value="1"/>
</dbReference>
<dbReference type="PROSITE" id="PS00092">
    <property type="entry name" value="N6_MTASE"/>
    <property type="match status" value="1"/>
</dbReference>
<accession>A0A7W9F2J9</accession>
<dbReference type="RefSeq" id="WP_157176915.1">
    <property type="nucleotide sequence ID" value="NZ_BMJP01000005.1"/>
</dbReference>
<dbReference type="PANTHER" id="PTHR33375">
    <property type="entry name" value="CHROMOSOME-PARTITIONING PROTEIN PARB-RELATED"/>
    <property type="match status" value="1"/>
</dbReference>
<comment type="catalytic activity">
    <reaction evidence="6">
        <text>a 2'-deoxyadenosine in DNA + S-adenosyl-L-methionine = an N(6)-methyl-2'-deoxyadenosine in DNA + S-adenosyl-L-homocysteine + H(+)</text>
        <dbReference type="Rhea" id="RHEA:15197"/>
        <dbReference type="Rhea" id="RHEA-COMP:12418"/>
        <dbReference type="Rhea" id="RHEA-COMP:12419"/>
        <dbReference type="ChEBI" id="CHEBI:15378"/>
        <dbReference type="ChEBI" id="CHEBI:57856"/>
        <dbReference type="ChEBI" id="CHEBI:59789"/>
        <dbReference type="ChEBI" id="CHEBI:90615"/>
        <dbReference type="ChEBI" id="CHEBI:90616"/>
        <dbReference type="EC" id="2.1.1.72"/>
    </reaction>
</comment>
<organism evidence="8 9">
    <name type="scientific">Sphingomonas prati</name>
    <dbReference type="NCBI Taxonomy" id="1843237"/>
    <lineage>
        <taxon>Bacteria</taxon>
        <taxon>Pseudomonadati</taxon>
        <taxon>Pseudomonadota</taxon>
        <taxon>Alphaproteobacteria</taxon>
        <taxon>Sphingomonadales</taxon>
        <taxon>Sphingomonadaceae</taxon>
        <taxon>Sphingomonas</taxon>
    </lineage>
</organism>
<keyword evidence="9" id="KW-1185">Reference proteome</keyword>
<dbReference type="InterPro" id="IPR002941">
    <property type="entry name" value="DNA_methylase_N4/N6"/>
</dbReference>
<dbReference type="Gene3D" id="3.90.1530.10">
    <property type="entry name" value="Conserved hypothetical protein from pyrococcus furiosus pfu- 392566-001, ParB domain"/>
    <property type="match status" value="1"/>
</dbReference>
<evidence type="ECO:0000256" key="1">
    <source>
        <dbReference type="ARBA" id="ARBA00006594"/>
    </source>
</evidence>